<comment type="caution">
    <text evidence="3">The sequence shown here is derived from an EMBL/GenBank/DDBJ whole genome shotgun (WGS) entry which is preliminary data.</text>
</comment>
<dbReference type="SUPFAM" id="SSF52317">
    <property type="entry name" value="Class I glutamine amidotransferase-like"/>
    <property type="match status" value="1"/>
</dbReference>
<keyword evidence="2" id="KW-1133">Transmembrane helix</keyword>
<dbReference type="InterPro" id="IPR029062">
    <property type="entry name" value="Class_I_gatase-like"/>
</dbReference>
<dbReference type="PROSITE" id="PS51273">
    <property type="entry name" value="GATASE_TYPE_1"/>
    <property type="match status" value="1"/>
</dbReference>
<dbReference type="PANTHER" id="PTHR11315">
    <property type="entry name" value="PROTEASE FAMILY C26 GAMMA-GLUTAMYL HYDROLASE"/>
    <property type="match status" value="1"/>
</dbReference>
<evidence type="ECO:0000313" key="4">
    <source>
        <dbReference type="Proteomes" id="UP001217089"/>
    </source>
</evidence>
<keyword evidence="2" id="KW-0812">Transmembrane</keyword>
<evidence type="ECO:0008006" key="5">
    <source>
        <dbReference type="Google" id="ProtNLM"/>
    </source>
</evidence>
<accession>A0ABQ9FLZ1</accession>
<organism evidence="3 4">
    <name type="scientific">Tegillarca granosa</name>
    <name type="common">Malaysian cockle</name>
    <name type="synonym">Anadara granosa</name>
    <dbReference type="NCBI Taxonomy" id="220873"/>
    <lineage>
        <taxon>Eukaryota</taxon>
        <taxon>Metazoa</taxon>
        <taxon>Spiralia</taxon>
        <taxon>Lophotrochozoa</taxon>
        <taxon>Mollusca</taxon>
        <taxon>Bivalvia</taxon>
        <taxon>Autobranchia</taxon>
        <taxon>Pteriomorphia</taxon>
        <taxon>Arcoida</taxon>
        <taxon>Arcoidea</taxon>
        <taxon>Arcidae</taxon>
        <taxon>Tegillarca</taxon>
    </lineage>
</organism>
<reference evidence="3 4" key="1">
    <citation type="submission" date="2022-12" db="EMBL/GenBank/DDBJ databases">
        <title>Chromosome-level genome of Tegillarca granosa.</title>
        <authorList>
            <person name="Kim J."/>
        </authorList>
    </citation>
    <scope>NUCLEOTIDE SEQUENCE [LARGE SCALE GENOMIC DNA]</scope>
    <source>
        <strain evidence="3">Teg-2019</strain>
        <tissue evidence="3">Adductor muscle</tissue>
    </source>
</reference>
<keyword evidence="2" id="KW-0472">Membrane</keyword>
<sequence length="286" mass="33588">VLAQETDKSPHGDTYIPASYFKWLEAGGCRTANDNGDYFPLWGTCLGFQLLTALTSGQNLLSTVDAENIMMPLNLEPGYNNSRLFGNLPHDVFKIITTRQYPFYGTQWHPEVNSYLWREDYKINHNLDATRIAQYITNFIVGEARKSNHRFPDFDTEVKSLINNNHPYFSADETLEEIYYFNYTKSDRNCYHYSVFEIDNINLNVYHRSFNICSLNEFYIHFILFFFFLVKMLKNYYYKSTMLTLNVHIYNSKNVCAELQSMHSRPNIFSHLMACSILNQIYSVIL</sequence>
<keyword evidence="4" id="KW-1185">Reference proteome</keyword>
<gene>
    <name evidence="3" type="ORF">KUTeg_003364</name>
</gene>
<dbReference type="EMBL" id="JARBDR010000214">
    <property type="protein sequence ID" value="KAJ8318273.1"/>
    <property type="molecule type" value="Genomic_DNA"/>
</dbReference>
<comment type="caution">
    <text evidence="1">Lacks conserved residue(s) required for the propagation of feature annotation.</text>
</comment>
<evidence type="ECO:0000256" key="2">
    <source>
        <dbReference type="SAM" id="Phobius"/>
    </source>
</evidence>
<evidence type="ECO:0000256" key="1">
    <source>
        <dbReference type="PROSITE-ProRule" id="PRU00607"/>
    </source>
</evidence>
<dbReference type="Proteomes" id="UP001217089">
    <property type="component" value="Unassembled WGS sequence"/>
</dbReference>
<evidence type="ECO:0000313" key="3">
    <source>
        <dbReference type="EMBL" id="KAJ8318273.1"/>
    </source>
</evidence>
<dbReference type="InterPro" id="IPR015527">
    <property type="entry name" value="Pept_C26_g-glut_hydrolase"/>
</dbReference>
<protein>
    <recommendedName>
        <fullName evidence="5">Folate gamma-glutamyl hydrolase</fullName>
    </recommendedName>
</protein>
<dbReference type="Gene3D" id="3.40.50.880">
    <property type="match status" value="2"/>
</dbReference>
<dbReference type="PROSITE" id="PS51275">
    <property type="entry name" value="PEPTIDASE_C26_GGH"/>
    <property type="match status" value="1"/>
</dbReference>
<dbReference type="PANTHER" id="PTHR11315:SF0">
    <property type="entry name" value="FOLATE GAMMA-GLUTAMYL HYDROLASE"/>
    <property type="match status" value="1"/>
</dbReference>
<proteinExistence type="predicted"/>
<feature type="non-terminal residue" evidence="3">
    <location>
        <position position="1"/>
    </location>
</feature>
<name>A0ABQ9FLZ1_TEGGR</name>
<feature type="transmembrane region" description="Helical" evidence="2">
    <location>
        <begin position="218"/>
        <end position="237"/>
    </location>
</feature>